<name>A0A8J7FID8_9NEIS</name>
<dbReference type="RefSeq" id="WP_194116395.1">
    <property type="nucleotide sequence ID" value="NZ_JADFUA010000006.1"/>
</dbReference>
<evidence type="ECO:0000259" key="2">
    <source>
        <dbReference type="Pfam" id="PF05170"/>
    </source>
</evidence>
<feature type="domain" description="AsmA" evidence="2">
    <location>
        <begin position="2"/>
        <end position="106"/>
    </location>
</feature>
<dbReference type="GO" id="GO:0005886">
    <property type="term" value="C:plasma membrane"/>
    <property type="evidence" value="ECO:0007669"/>
    <property type="project" value="TreeGrafter"/>
</dbReference>
<feature type="region of interest" description="Disordered" evidence="1">
    <location>
        <begin position="392"/>
        <end position="422"/>
    </location>
</feature>
<dbReference type="Proteomes" id="UP000604481">
    <property type="component" value="Unassembled WGS sequence"/>
</dbReference>
<dbReference type="Pfam" id="PF05170">
    <property type="entry name" value="AsmA"/>
    <property type="match status" value="2"/>
</dbReference>
<proteinExistence type="predicted"/>
<feature type="domain" description="AsmA" evidence="2">
    <location>
        <begin position="215"/>
        <end position="343"/>
    </location>
</feature>
<protein>
    <submittedName>
        <fullName evidence="3">AsmA family protein</fullName>
    </submittedName>
</protein>
<accession>A0A8J7FID8</accession>
<dbReference type="PANTHER" id="PTHR30441">
    <property type="entry name" value="DUF748 DOMAIN-CONTAINING PROTEIN"/>
    <property type="match status" value="1"/>
</dbReference>
<dbReference type="InterPro" id="IPR007844">
    <property type="entry name" value="AsmA"/>
</dbReference>
<organism evidence="3 4">
    <name type="scientific">Chitinilyticum piscinae</name>
    <dbReference type="NCBI Taxonomy" id="2866724"/>
    <lineage>
        <taxon>Bacteria</taxon>
        <taxon>Pseudomonadati</taxon>
        <taxon>Pseudomonadota</taxon>
        <taxon>Betaproteobacteria</taxon>
        <taxon>Neisseriales</taxon>
        <taxon>Chitinibacteraceae</taxon>
        <taxon>Chitinilyticum</taxon>
    </lineage>
</organism>
<gene>
    <name evidence="3" type="ORF">INR99_10945</name>
</gene>
<keyword evidence="4" id="KW-1185">Reference proteome</keyword>
<reference evidence="3 4" key="1">
    <citation type="submission" date="2020-10" db="EMBL/GenBank/DDBJ databases">
        <title>The genome sequence of Chitinilyticum litopenaei 4Y14.</title>
        <authorList>
            <person name="Liu Y."/>
        </authorList>
    </citation>
    <scope>NUCLEOTIDE SEQUENCE [LARGE SCALE GENOMIC DNA]</scope>
    <source>
        <strain evidence="3 4">4Y14</strain>
    </source>
</reference>
<comment type="caution">
    <text evidence="3">The sequence shown here is derived from an EMBL/GenBank/DDBJ whole genome shotgun (WGS) entry which is preliminary data.</text>
</comment>
<evidence type="ECO:0000313" key="3">
    <source>
        <dbReference type="EMBL" id="MBE9609865.1"/>
    </source>
</evidence>
<evidence type="ECO:0000256" key="1">
    <source>
        <dbReference type="SAM" id="MobiDB-lite"/>
    </source>
</evidence>
<dbReference type="PANTHER" id="PTHR30441:SF4">
    <property type="entry name" value="PROTEIN ASMA"/>
    <property type="match status" value="1"/>
</dbReference>
<dbReference type="InterPro" id="IPR052894">
    <property type="entry name" value="AsmA-related"/>
</dbReference>
<sequence length="422" mass="45033">MKIINKSLIALIILAALLAAAPLLLPLNFFAPQIERHVSRFVHGKATIGHVGFRYAPMPELILGQLVIDNRETAMIETLAIPLSPAMLLDESISLRELRIETANLSSDFARLLPQRLHGEGSALTVDGITFSNTTVYLDKSSIGPLNGKVQFYKDGRLSEIQLSADEGRSQMRIAPAEQGQFLVEFTTRAWTLPLRHPVTFDSLRLAGKTDAQGVNIDAIQASLYGGNLTGNARLSWEGNWTVSGQLQARQLNAKPLLSLFSPVTHASGKLDGEAAFRATANQALALMDTPSAQGVFRISEGQLHNLDLVSPLKAQQDMTLQHGGQTAFNTLTGNFAYSSHVMTLSALGLDSGKFRARGNASIKGEQLSGQVSAQLISGPVALSGQIGLGGTLSTPSLRTGGSARPGVSEKPEQSPGEEAPQ</sequence>
<evidence type="ECO:0000313" key="4">
    <source>
        <dbReference type="Proteomes" id="UP000604481"/>
    </source>
</evidence>
<dbReference type="GO" id="GO:0090313">
    <property type="term" value="P:regulation of protein targeting to membrane"/>
    <property type="evidence" value="ECO:0007669"/>
    <property type="project" value="TreeGrafter"/>
</dbReference>
<dbReference type="EMBL" id="JADFUA010000006">
    <property type="protein sequence ID" value="MBE9609865.1"/>
    <property type="molecule type" value="Genomic_DNA"/>
</dbReference>
<dbReference type="AlphaFoldDB" id="A0A8J7FID8"/>